<evidence type="ECO:0000313" key="2">
    <source>
        <dbReference type="EMBL" id="CDZ79410.1"/>
    </source>
</evidence>
<evidence type="ECO:0000256" key="1">
    <source>
        <dbReference type="SAM" id="SignalP"/>
    </source>
</evidence>
<gene>
    <name evidence="2" type="ORF">BN59_03728</name>
</gene>
<dbReference type="OrthoDB" id="5651797at2"/>
<feature type="signal peptide" evidence="1">
    <location>
        <begin position="1"/>
        <end position="19"/>
    </location>
</feature>
<dbReference type="AlphaFoldDB" id="A0A078KYG4"/>
<dbReference type="Proteomes" id="UP000044071">
    <property type="component" value="Unassembled WGS sequence"/>
</dbReference>
<evidence type="ECO:0000313" key="3">
    <source>
        <dbReference type="Proteomes" id="UP000044071"/>
    </source>
</evidence>
<name>A0A078KYG4_9GAMM</name>
<protein>
    <submittedName>
        <fullName evidence="2">Conjugal pilus assembly protein TraF</fullName>
    </submittedName>
</protein>
<reference evidence="2 3" key="1">
    <citation type="submission" date="2014-06" db="EMBL/GenBank/DDBJ databases">
        <authorList>
            <person name="Urmite Genomes Urmite Genomes"/>
        </authorList>
    </citation>
    <scope>NUCLEOTIDE SEQUENCE [LARGE SCALE GENOMIC DNA]</scope>
</reference>
<dbReference type="NCBIfam" id="NF010257">
    <property type="entry name" value="PRK13703.1"/>
    <property type="match status" value="1"/>
</dbReference>
<dbReference type="RefSeq" id="WP_044012680.1">
    <property type="nucleotide sequence ID" value="NZ_CCVW01000005.1"/>
</dbReference>
<dbReference type="STRING" id="1034943.BN59_03728"/>
<dbReference type="EMBL" id="CCSB01000005">
    <property type="protein sequence ID" value="CDZ79410.1"/>
    <property type="molecule type" value="Genomic_DNA"/>
</dbReference>
<keyword evidence="3" id="KW-1185">Reference proteome</keyword>
<sequence length="253" mass="28734">MARLLACLVVLLMGGALMASPMHTTKPSGFLWYKLDKDHSSRNKESKRGLAFNQLSYTERDAVLRYYTMEALHKARYTKTVKDMRIFLGLQDYWLNESSRFKSLFQQTMLAHPDYDYAVTHPTSNLGAKITDEVRESKTIAVISHLAQSHGLLFFYRGKSPYDLKQIPIVVDFSKRFGLPLIPISVDGVISPELLNSRLDKGQANRLGVRYFPAILLVNPTNKRVSPVAFGLTTQDVLMMRIKQVATQFKGDE</sequence>
<feature type="chain" id="PRO_5009744103" evidence="1">
    <location>
        <begin position="20"/>
        <end position="253"/>
    </location>
</feature>
<proteinExistence type="predicted"/>
<keyword evidence="1" id="KW-0732">Signal</keyword>
<accession>A0A078KYG4</accession>
<organism evidence="2 3">
    <name type="scientific">Legionella massiliensis</name>
    <dbReference type="NCBI Taxonomy" id="1034943"/>
    <lineage>
        <taxon>Bacteria</taxon>
        <taxon>Pseudomonadati</taxon>
        <taxon>Pseudomonadota</taxon>
        <taxon>Gammaproteobacteria</taxon>
        <taxon>Legionellales</taxon>
        <taxon>Legionellaceae</taxon>
        <taxon>Legionella</taxon>
    </lineage>
</organism>
<dbReference type="Pfam" id="PF13728">
    <property type="entry name" value="TraF"/>
    <property type="match status" value="1"/>
</dbReference>
<dbReference type="InterPro" id="IPR039555">
    <property type="entry name" value="TraF/TrbB"/>
</dbReference>
<dbReference type="eggNOG" id="COG0526">
    <property type="taxonomic scope" value="Bacteria"/>
</dbReference>
<dbReference type="NCBIfam" id="TIGR02739">
    <property type="entry name" value="TraF"/>
    <property type="match status" value="1"/>
</dbReference>
<dbReference type="InterPro" id="IPR014110">
    <property type="entry name" value="TraF"/>
</dbReference>